<reference evidence="2" key="5">
    <citation type="submission" date="2018-04" db="UniProtKB">
        <authorList>
            <consortium name="EnsemblFungi"/>
        </authorList>
    </citation>
    <scope>IDENTIFICATION</scope>
    <source>
        <strain evidence="2">R3-111a-1</strain>
    </source>
</reference>
<reference evidence="3" key="1">
    <citation type="submission" date="2010-07" db="EMBL/GenBank/DDBJ databases">
        <title>The genome sequence of Gaeumannomyces graminis var. tritici strain R3-111a-1.</title>
        <authorList>
            <consortium name="The Broad Institute Genome Sequencing Platform"/>
            <person name="Ma L.-J."/>
            <person name="Dead R."/>
            <person name="Young S."/>
            <person name="Zeng Q."/>
            <person name="Koehrsen M."/>
            <person name="Alvarado L."/>
            <person name="Berlin A."/>
            <person name="Chapman S.B."/>
            <person name="Chen Z."/>
            <person name="Freedman E."/>
            <person name="Gellesch M."/>
            <person name="Goldberg J."/>
            <person name="Griggs A."/>
            <person name="Gujja S."/>
            <person name="Heilman E.R."/>
            <person name="Heiman D."/>
            <person name="Hepburn T."/>
            <person name="Howarth C."/>
            <person name="Jen D."/>
            <person name="Larson L."/>
            <person name="Mehta T."/>
            <person name="Neiman D."/>
            <person name="Pearson M."/>
            <person name="Roberts A."/>
            <person name="Saif S."/>
            <person name="Shea T."/>
            <person name="Shenoy N."/>
            <person name="Sisk P."/>
            <person name="Stolte C."/>
            <person name="Sykes S."/>
            <person name="Walk T."/>
            <person name="White J."/>
            <person name="Yandava C."/>
            <person name="Haas B."/>
            <person name="Nusbaum C."/>
            <person name="Birren B."/>
        </authorList>
    </citation>
    <scope>NUCLEOTIDE SEQUENCE [LARGE SCALE GENOMIC DNA]</scope>
    <source>
        <strain evidence="3">R3-111a-1</strain>
    </source>
</reference>
<evidence type="ECO:0000313" key="2">
    <source>
        <dbReference type="EnsemblFungi" id="EJT72239"/>
    </source>
</evidence>
<dbReference type="EMBL" id="GL385399">
    <property type="protein sequence ID" value="EJT72239.1"/>
    <property type="molecule type" value="Genomic_DNA"/>
</dbReference>
<sequence length="173" mass="19116">MTAHQRVVTTTNSLLACAVQVHLYEVLCSKLQYFDGLVYGIMGSFRVLNMDSLTDRMTRATNRCVNNMCSGDPRLHLEGGGGAQPTLSPLDPSSRELPHMVTADVAEVVVRHYTGAIMDVIGNDWRVANPESVTADVVDVLRDAFLANAHPRYSDMLTELERICSVTVRLEFC</sequence>
<dbReference type="PROSITE" id="PS51257">
    <property type="entry name" value="PROKAR_LIPOPROTEIN"/>
    <property type="match status" value="1"/>
</dbReference>
<reference evidence="2" key="4">
    <citation type="journal article" date="2015" name="G3 (Bethesda)">
        <title>Genome sequences of three phytopathogenic species of the Magnaporthaceae family of fungi.</title>
        <authorList>
            <person name="Okagaki L.H."/>
            <person name="Nunes C.C."/>
            <person name="Sailsbery J."/>
            <person name="Clay B."/>
            <person name="Brown D."/>
            <person name="John T."/>
            <person name="Oh Y."/>
            <person name="Young N."/>
            <person name="Fitzgerald M."/>
            <person name="Haas B.J."/>
            <person name="Zeng Q."/>
            <person name="Young S."/>
            <person name="Adiconis X."/>
            <person name="Fan L."/>
            <person name="Levin J.Z."/>
            <person name="Mitchell T.K."/>
            <person name="Okubara P.A."/>
            <person name="Farman M.L."/>
            <person name="Kohn L.M."/>
            <person name="Birren B."/>
            <person name="Ma L.-J."/>
            <person name="Dean R.A."/>
        </authorList>
    </citation>
    <scope>NUCLEOTIDE SEQUENCE</scope>
    <source>
        <strain evidence="2">R3-111a-1</strain>
    </source>
</reference>
<keyword evidence="3" id="KW-1185">Reference proteome</keyword>
<name>J3P6G5_GAET3</name>
<dbReference type="RefSeq" id="XP_009225213.1">
    <property type="nucleotide sequence ID" value="XM_009226949.1"/>
</dbReference>
<reference evidence="1" key="3">
    <citation type="submission" date="2010-09" db="EMBL/GenBank/DDBJ databases">
        <title>Annotation of Gaeumannomyces graminis var. tritici R3-111a-1.</title>
        <authorList>
            <consortium name="The Broad Institute Genome Sequencing Platform"/>
            <person name="Ma L.-J."/>
            <person name="Dead R."/>
            <person name="Young S.K."/>
            <person name="Zeng Q."/>
            <person name="Gargeya S."/>
            <person name="Fitzgerald M."/>
            <person name="Haas B."/>
            <person name="Abouelleil A."/>
            <person name="Alvarado L."/>
            <person name="Arachchi H.M."/>
            <person name="Berlin A."/>
            <person name="Brown A."/>
            <person name="Chapman S.B."/>
            <person name="Chen Z."/>
            <person name="Dunbar C."/>
            <person name="Freedman E."/>
            <person name="Gearin G."/>
            <person name="Gellesch M."/>
            <person name="Goldberg J."/>
            <person name="Griggs A."/>
            <person name="Gujja S."/>
            <person name="Heiman D."/>
            <person name="Howarth C."/>
            <person name="Larson L."/>
            <person name="Lui A."/>
            <person name="MacDonald P.J.P."/>
            <person name="Mehta T."/>
            <person name="Montmayeur A."/>
            <person name="Murphy C."/>
            <person name="Neiman D."/>
            <person name="Pearson M."/>
            <person name="Priest M."/>
            <person name="Roberts A."/>
            <person name="Saif S."/>
            <person name="Shea T."/>
            <person name="Shenoy N."/>
            <person name="Sisk P."/>
            <person name="Stolte C."/>
            <person name="Sykes S."/>
            <person name="Yandava C."/>
            <person name="Wortman J."/>
            <person name="Nusbaum C."/>
            <person name="Birren B."/>
        </authorList>
    </citation>
    <scope>NUCLEOTIDE SEQUENCE</scope>
    <source>
        <strain evidence="1">R3-111a-1</strain>
    </source>
</reference>
<dbReference type="OrthoDB" id="10432244at2759"/>
<dbReference type="AlphaFoldDB" id="J3P6G5"/>
<proteinExistence type="predicted"/>
<gene>
    <name evidence="2" type="primary">20349563</name>
    <name evidence="1" type="ORF">GGTG_09105</name>
</gene>
<accession>J3P6G5</accession>
<dbReference type="HOGENOM" id="CLU_1547673_0_0_1"/>
<dbReference type="EnsemblFungi" id="EJT72239">
    <property type="protein sequence ID" value="EJT72239"/>
    <property type="gene ID" value="GGTG_09105"/>
</dbReference>
<dbReference type="VEuPathDB" id="FungiDB:GGTG_09105"/>
<dbReference type="eggNOG" id="ENOG502RN6F">
    <property type="taxonomic scope" value="Eukaryota"/>
</dbReference>
<evidence type="ECO:0000313" key="1">
    <source>
        <dbReference type="EMBL" id="EJT72239.1"/>
    </source>
</evidence>
<evidence type="ECO:0000313" key="3">
    <source>
        <dbReference type="Proteomes" id="UP000006039"/>
    </source>
</evidence>
<reference evidence="1" key="2">
    <citation type="submission" date="2010-07" db="EMBL/GenBank/DDBJ databases">
        <authorList>
            <consortium name="The Broad Institute Genome Sequencing Platform"/>
            <consortium name="Broad Institute Genome Sequencing Center for Infectious Disease"/>
            <person name="Ma L.-J."/>
            <person name="Dead R."/>
            <person name="Young S."/>
            <person name="Zeng Q."/>
            <person name="Koehrsen M."/>
            <person name="Alvarado L."/>
            <person name="Berlin A."/>
            <person name="Chapman S.B."/>
            <person name="Chen Z."/>
            <person name="Freedman E."/>
            <person name="Gellesch M."/>
            <person name="Goldberg J."/>
            <person name="Griggs A."/>
            <person name="Gujja S."/>
            <person name="Heilman E.R."/>
            <person name="Heiman D."/>
            <person name="Hepburn T."/>
            <person name="Howarth C."/>
            <person name="Jen D."/>
            <person name="Larson L."/>
            <person name="Mehta T."/>
            <person name="Neiman D."/>
            <person name="Pearson M."/>
            <person name="Roberts A."/>
            <person name="Saif S."/>
            <person name="Shea T."/>
            <person name="Shenoy N."/>
            <person name="Sisk P."/>
            <person name="Stolte C."/>
            <person name="Sykes S."/>
            <person name="Walk T."/>
            <person name="White J."/>
            <person name="Yandava C."/>
            <person name="Haas B."/>
            <person name="Nusbaum C."/>
            <person name="Birren B."/>
        </authorList>
    </citation>
    <scope>NUCLEOTIDE SEQUENCE</scope>
    <source>
        <strain evidence="1">R3-111a-1</strain>
    </source>
</reference>
<protein>
    <submittedName>
        <fullName evidence="1 2">Uncharacterized protein</fullName>
    </submittedName>
</protein>
<organism evidence="1">
    <name type="scientific">Gaeumannomyces tritici (strain R3-111a-1)</name>
    <name type="common">Wheat and barley take-all root rot fungus</name>
    <name type="synonym">Gaeumannomyces graminis var. tritici</name>
    <dbReference type="NCBI Taxonomy" id="644352"/>
    <lineage>
        <taxon>Eukaryota</taxon>
        <taxon>Fungi</taxon>
        <taxon>Dikarya</taxon>
        <taxon>Ascomycota</taxon>
        <taxon>Pezizomycotina</taxon>
        <taxon>Sordariomycetes</taxon>
        <taxon>Sordariomycetidae</taxon>
        <taxon>Magnaporthales</taxon>
        <taxon>Magnaporthaceae</taxon>
        <taxon>Gaeumannomyces</taxon>
    </lineage>
</organism>
<dbReference type="GeneID" id="20349563"/>
<dbReference type="Proteomes" id="UP000006039">
    <property type="component" value="Unassembled WGS sequence"/>
</dbReference>